<reference evidence="11" key="1">
    <citation type="journal article" date="2023" name="Mol. Biol. Evol.">
        <title>Third-Generation Sequencing Reveals the Adaptive Role of the Epigenome in Three Deep-Sea Polychaetes.</title>
        <authorList>
            <person name="Perez M."/>
            <person name="Aroh O."/>
            <person name="Sun Y."/>
            <person name="Lan Y."/>
            <person name="Juniper S.K."/>
            <person name="Young C.R."/>
            <person name="Angers B."/>
            <person name="Qian P.Y."/>
        </authorList>
    </citation>
    <scope>NUCLEOTIDE SEQUENCE</scope>
    <source>
        <strain evidence="11">P08H-3</strain>
    </source>
</reference>
<comment type="caution">
    <text evidence="7">Lacks conserved residue(s) required for the propagation of feature annotation.</text>
</comment>
<dbReference type="PRINTS" id="PR00010">
    <property type="entry name" value="EGFBLOOD"/>
</dbReference>
<evidence type="ECO:0000259" key="8">
    <source>
        <dbReference type="PROSITE" id="PS50026"/>
    </source>
</evidence>
<dbReference type="InterPro" id="IPR036772">
    <property type="entry name" value="SRCR-like_dom_sf"/>
</dbReference>
<evidence type="ECO:0000256" key="4">
    <source>
        <dbReference type="ARBA" id="ARBA00023157"/>
    </source>
</evidence>
<accession>A0AAD9N745</accession>
<dbReference type="SMART" id="SM00181">
    <property type="entry name" value="EGF"/>
    <property type="match status" value="2"/>
</dbReference>
<dbReference type="PROSITE" id="PS50287">
    <property type="entry name" value="SRCR_2"/>
    <property type="match status" value="1"/>
</dbReference>
<feature type="disulfide bond" evidence="7">
    <location>
        <begin position="560"/>
        <end position="570"/>
    </location>
</feature>
<dbReference type="SUPFAM" id="SSF57196">
    <property type="entry name" value="EGF/Laminin"/>
    <property type="match status" value="2"/>
</dbReference>
<dbReference type="InterPro" id="IPR001190">
    <property type="entry name" value="SRCR"/>
</dbReference>
<evidence type="ECO:0000259" key="10">
    <source>
        <dbReference type="PROSITE" id="PS51220"/>
    </source>
</evidence>
<dbReference type="GO" id="GO:0005509">
    <property type="term" value="F:calcium ion binding"/>
    <property type="evidence" value="ECO:0007669"/>
    <property type="project" value="InterPro"/>
</dbReference>
<dbReference type="InterPro" id="IPR000742">
    <property type="entry name" value="EGF"/>
</dbReference>
<keyword evidence="3" id="KW-0677">Repeat</keyword>
<comment type="caution">
    <text evidence="11">The sequence shown here is derived from an EMBL/GenBank/DDBJ whole genome shotgun (WGS) entry which is preliminary data.</text>
</comment>
<dbReference type="InterPro" id="IPR000152">
    <property type="entry name" value="EGF-type_Asp/Asn_hydroxyl_site"/>
</dbReference>
<protein>
    <submittedName>
        <fullName evidence="11">Uncharacterized protein</fullName>
    </submittedName>
</protein>
<dbReference type="SMART" id="SM00202">
    <property type="entry name" value="SR"/>
    <property type="match status" value="1"/>
</dbReference>
<dbReference type="InterPro" id="IPR013320">
    <property type="entry name" value="ConA-like_dom_sf"/>
</dbReference>
<keyword evidence="5" id="KW-0325">Glycoprotein</keyword>
<dbReference type="GO" id="GO:0016020">
    <property type="term" value="C:membrane"/>
    <property type="evidence" value="ECO:0007669"/>
    <property type="project" value="InterPro"/>
</dbReference>
<keyword evidence="1 6" id="KW-0245">EGF-like domain</keyword>
<keyword evidence="12" id="KW-1185">Reference proteome</keyword>
<dbReference type="AlphaFoldDB" id="A0AAD9N745"/>
<dbReference type="Gene3D" id="3.10.250.10">
    <property type="entry name" value="SRCR-like domain"/>
    <property type="match status" value="1"/>
</dbReference>
<dbReference type="CDD" id="cd00054">
    <property type="entry name" value="EGF_CA"/>
    <property type="match status" value="1"/>
</dbReference>
<gene>
    <name evidence="11" type="ORF">LSH36_155g00003</name>
</gene>
<feature type="disulfide bond" evidence="6">
    <location>
        <begin position="280"/>
        <end position="290"/>
    </location>
</feature>
<dbReference type="FunFam" id="2.10.25.10:FF:000472">
    <property type="entry name" value="Uncharacterized protein, isoform A"/>
    <property type="match status" value="1"/>
</dbReference>
<evidence type="ECO:0000256" key="1">
    <source>
        <dbReference type="ARBA" id="ARBA00022536"/>
    </source>
</evidence>
<evidence type="ECO:0000256" key="6">
    <source>
        <dbReference type="PROSITE-ProRule" id="PRU00076"/>
    </source>
</evidence>
<dbReference type="Proteomes" id="UP001208570">
    <property type="component" value="Unassembled WGS sequence"/>
</dbReference>
<dbReference type="InterPro" id="IPR018097">
    <property type="entry name" value="EGF_Ca-bd_CS"/>
</dbReference>
<dbReference type="Pfam" id="PF00008">
    <property type="entry name" value="EGF"/>
    <property type="match status" value="1"/>
</dbReference>
<evidence type="ECO:0000256" key="3">
    <source>
        <dbReference type="ARBA" id="ARBA00022737"/>
    </source>
</evidence>
<proteinExistence type="predicted"/>
<evidence type="ECO:0000313" key="11">
    <source>
        <dbReference type="EMBL" id="KAK2159265.1"/>
    </source>
</evidence>
<feature type="domain" description="EGF-like" evidence="8">
    <location>
        <begin position="313"/>
        <end position="349"/>
    </location>
</feature>
<feature type="disulfide bond" evidence="6">
    <location>
        <begin position="301"/>
        <end position="310"/>
    </location>
</feature>
<dbReference type="PROSITE" id="PS01187">
    <property type="entry name" value="EGF_CA"/>
    <property type="match status" value="1"/>
</dbReference>
<dbReference type="PROSITE" id="PS50026">
    <property type="entry name" value="EGF_3"/>
    <property type="match status" value="2"/>
</dbReference>
<feature type="disulfide bond" evidence="6">
    <location>
        <begin position="339"/>
        <end position="348"/>
    </location>
</feature>
<dbReference type="SMART" id="SM00179">
    <property type="entry name" value="EGF_CA"/>
    <property type="match status" value="2"/>
</dbReference>
<dbReference type="SUPFAM" id="SSF49899">
    <property type="entry name" value="Concanavalin A-like lectins/glucanases"/>
    <property type="match status" value="1"/>
</dbReference>
<dbReference type="Pfam" id="PF00530">
    <property type="entry name" value="SRCR"/>
    <property type="match status" value="1"/>
</dbReference>
<dbReference type="SMART" id="SM00539">
    <property type="entry name" value="NIDO"/>
    <property type="match status" value="1"/>
</dbReference>
<name>A0AAD9N745_9ANNE</name>
<dbReference type="PANTHER" id="PTHR12916:SF4">
    <property type="entry name" value="UNINFLATABLE, ISOFORM C"/>
    <property type="match status" value="1"/>
</dbReference>
<evidence type="ECO:0000256" key="2">
    <source>
        <dbReference type="ARBA" id="ARBA00022729"/>
    </source>
</evidence>
<keyword evidence="4 7" id="KW-1015">Disulfide bond</keyword>
<feature type="domain" description="EGF-like" evidence="8">
    <location>
        <begin position="276"/>
        <end position="311"/>
    </location>
</feature>
<dbReference type="PROSITE" id="PS51220">
    <property type="entry name" value="NIDO"/>
    <property type="match status" value="1"/>
</dbReference>
<dbReference type="Pfam" id="PF06119">
    <property type="entry name" value="NIDO"/>
    <property type="match status" value="1"/>
</dbReference>
<dbReference type="InterPro" id="IPR003886">
    <property type="entry name" value="NIDO_dom"/>
</dbReference>
<dbReference type="SUPFAM" id="SSF56487">
    <property type="entry name" value="SRCR-like"/>
    <property type="match status" value="1"/>
</dbReference>
<dbReference type="PROSITE" id="PS01186">
    <property type="entry name" value="EGF_2"/>
    <property type="match status" value="2"/>
</dbReference>
<evidence type="ECO:0000256" key="7">
    <source>
        <dbReference type="PROSITE-ProRule" id="PRU00196"/>
    </source>
</evidence>
<keyword evidence="2" id="KW-0732">Signal</keyword>
<evidence type="ECO:0000256" key="5">
    <source>
        <dbReference type="ARBA" id="ARBA00023180"/>
    </source>
</evidence>
<feature type="domain" description="NIDO" evidence="10">
    <location>
        <begin position="1"/>
        <end position="142"/>
    </location>
</feature>
<sequence length="617" mass="69041">MLYDESQSPIVGDPRPFPIADHVILAPYWSTIDLYRGGSSNLYYRHLTNGEELINGTAQNKTNTFQTVLITDGKLTFVQFNYKHLNWPNDPSSSCEALMGFNIGDGKTFYSHQASLTGNITQLQDTSNVNITGRWMFRVDATDIGDEISCDKIAQIFPFLTIKSTTTTMDTVTSSVNSTKDGIIKTTEIDHTSADSSTDTTPMIPTDAEIIPIPTMTIDISESVYFNETMDLISITEDSTSELPGDNLTVSDLYNDSTVFSSIFSESYTTEQLTTATPSCDDDPCLNGNCTEVNDTIVCVCFPGYTGVLCEYDIDECLSEPCQNGGSCTDLIADYKCTCPRGYVGKSCENKSVIRVLFGKKYVIISCDFETDLCDISENLQYSGIPWTRHFGASPREETGPDVARYGDYYALVCLEFKYYLYGSTVGSISIYQAKVTESPHQGRLLWREADYSYRDWQSAYINTTITPEYDKTWHESCLQTGDGYPETLSSTMAQYAHLTTVNGFWWRVRHLSKSANGGDLQSIRYCYGRHSDCHYKGVARISAYFGQGSGSIMMKDVNCRNTNTNLYECEKRDHTDGRWQCGHKEDSGVICIQGDSLGQSEYPVVLTPFYGDQRQY</sequence>
<dbReference type="Gene3D" id="2.10.25.10">
    <property type="entry name" value="Laminin"/>
    <property type="match status" value="2"/>
</dbReference>
<dbReference type="Gene3D" id="2.60.120.200">
    <property type="match status" value="1"/>
</dbReference>
<organism evidence="11 12">
    <name type="scientific">Paralvinella palmiformis</name>
    <dbReference type="NCBI Taxonomy" id="53620"/>
    <lineage>
        <taxon>Eukaryota</taxon>
        <taxon>Metazoa</taxon>
        <taxon>Spiralia</taxon>
        <taxon>Lophotrochozoa</taxon>
        <taxon>Annelida</taxon>
        <taxon>Polychaeta</taxon>
        <taxon>Sedentaria</taxon>
        <taxon>Canalipalpata</taxon>
        <taxon>Terebellida</taxon>
        <taxon>Terebelliformia</taxon>
        <taxon>Alvinellidae</taxon>
        <taxon>Paralvinella</taxon>
    </lineage>
</organism>
<dbReference type="EMBL" id="JAODUP010000155">
    <property type="protein sequence ID" value="KAK2159265.1"/>
    <property type="molecule type" value="Genomic_DNA"/>
</dbReference>
<dbReference type="PROSITE" id="PS00010">
    <property type="entry name" value="ASX_HYDROXYL"/>
    <property type="match status" value="1"/>
</dbReference>
<dbReference type="PROSITE" id="PS00022">
    <property type="entry name" value="EGF_1"/>
    <property type="match status" value="2"/>
</dbReference>
<dbReference type="GO" id="GO:0007160">
    <property type="term" value="P:cell-matrix adhesion"/>
    <property type="evidence" value="ECO:0007669"/>
    <property type="project" value="InterPro"/>
</dbReference>
<dbReference type="PANTHER" id="PTHR12916">
    <property type="entry name" value="CYTOCHROME C OXIDASE POLYPEPTIDE VIC-2"/>
    <property type="match status" value="1"/>
</dbReference>
<evidence type="ECO:0000313" key="12">
    <source>
        <dbReference type="Proteomes" id="UP001208570"/>
    </source>
</evidence>
<evidence type="ECO:0000259" key="9">
    <source>
        <dbReference type="PROSITE" id="PS50287"/>
    </source>
</evidence>
<dbReference type="InterPro" id="IPR001881">
    <property type="entry name" value="EGF-like_Ca-bd_dom"/>
</dbReference>
<feature type="domain" description="SRCR" evidence="9">
    <location>
        <begin position="534"/>
        <end position="593"/>
    </location>
</feature>